<dbReference type="EMBL" id="LCAE01000030">
    <property type="protein sequence ID" value="KKR85861.1"/>
    <property type="molecule type" value="Genomic_DNA"/>
</dbReference>
<protein>
    <submittedName>
        <fullName evidence="1">Uncharacterized protein</fullName>
    </submittedName>
</protein>
<comment type="caution">
    <text evidence="1">The sequence shown here is derived from an EMBL/GenBank/DDBJ whole genome shotgun (WGS) entry which is preliminary data.</text>
</comment>
<accession>A0A0G0UEP3</accession>
<evidence type="ECO:0000313" key="2">
    <source>
        <dbReference type="Proteomes" id="UP000033858"/>
    </source>
</evidence>
<name>A0A0G0UEP3_9BACT</name>
<dbReference type="Proteomes" id="UP000033858">
    <property type="component" value="Unassembled WGS sequence"/>
</dbReference>
<gene>
    <name evidence="1" type="ORF">UU32_C0030G0008</name>
</gene>
<feature type="non-terminal residue" evidence="1">
    <location>
        <position position="143"/>
    </location>
</feature>
<organism evidence="1 2">
    <name type="scientific">Candidatus Woesebacteria bacterium GW2011_GWB1_41_10</name>
    <dbReference type="NCBI Taxonomy" id="1618577"/>
    <lineage>
        <taxon>Bacteria</taxon>
        <taxon>Candidatus Woeseibacteriota</taxon>
    </lineage>
</organism>
<reference evidence="1 2" key="1">
    <citation type="journal article" date="2015" name="Nature">
        <title>rRNA introns, odd ribosomes, and small enigmatic genomes across a large radiation of phyla.</title>
        <authorList>
            <person name="Brown C.T."/>
            <person name="Hug L.A."/>
            <person name="Thomas B.C."/>
            <person name="Sharon I."/>
            <person name="Castelle C.J."/>
            <person name="Singh A."/>
            <person name="Wilkins M.J."/>
            <person name="Williams K.H."/>
            <person name="Banfield J.F."/>
        </authorList>
    </citation>
    <scope>NUCLEOTIDE SEQUENCE [LARGE SCALE GENOMIC DNA]</scope>
</reference>
<sequence length="143" mass="16558">MKKILVLVDSISLNKKRLTRFLNRNSVGKYRAYLHAFFDLFFEIESGKVKIKVKDKDISNFDLVFVRRAGKYVRFMGAITKYLDYKKVDFIDPAFREIGMSMDKASAALRLAIKKVPIPDSYFCFRESVLINSKKIVKGLGFP</sequence>
<evidence type="ECO:0000313" key="1">
    <source>
        <dbReference type="EMBL" id="KKR85861.1"/>
    </source>
</evidence>
<proteinExistence type="predicted"/>
<dbReference type="AlphaFoldDB" id="A0A0G0UEP3"/>